<evidence type="ECO:0000313" key="3">
    <source>
        <dbReference type="Proteomes" id="UP000008956"/>
    </source>
</evidence>
<dbReference type="Proteomes" id="UP000008956">
    <property type="component" value="Chromosome"/>
</dbReference>
<accession>D4M0L8</accession>
<sequence length="22" mass="2542">MQMDGKIVPQAGEQFKKEYEKG</sequence>
<evidence type="ECO:0000313" key="2">
    <source>
        <dbReference type="EMBL" id="CBL27578.1"/>
    </source>
</evidence>
<organism evidence="2 3">
    <name type="scientific">[Ruminococcus] torques L2-14</name>
    <dbReference type="NCBI Taxonomy" id="657313"/>
    <lineage>
        <taxon>Bacteria</taxon>
        <taxon>Bacillati</taxon>
        <taxon>Bacillota</taxon>
        <taxon>Clostridia</taxon>
        <taxon>Lachnospirales</taxon>
        <taxon>Lachnospiraceae</taxon>
        <taxon>Mediterraneibacter</taxon>
    </lineage>
</organism>
<dbReference type="KEGG" id="rto:RTO_32000"/>
<evidence type="ECO:0000256" key="1">
    <source>
        <dbReference type="SAM" id="MobiDB-lite"/>
    </source>
</evidence>
<dbReference type="HOGENOM" id="CLU_3424939_0_0_9"/>
<protein>
    <submittedName>
        <fullName evidence="2">Uncharacterized protein</fullName>
    </submittedName>
</protein>
<name>D4M0L8_9FIRM</name>
<proteinExistence type="predicted"/>
<feature type="region of interest" description="Disordered" evidence="1">
    <location>
        <begin position="1"/>
        <end position="22"/>
    </location>
</feature>
<gene>
    <name evidence="2" type="ORF">RTO_32000</name>
</gene>
<dbReference type="AlphaFoldDB" id="D4M0L8"/>
<dbReference type="EMBL" id="FP929055">
    <property type="protein sequence ID" value="CBL27578.1"/>
    <property type="molecule type" value="Genomic_DNA"/>
</dbReference>
<reference evidence="2 3" key="2">
    <citation type="submission" date="2010-03" db="EMBL/GenBank/DDBJ databases">
        <authorList>
            <person name="Pajon A."/>
        </authorList>
    </citation>
    <scope>NUCLEOTIDE SEQUENCE [LARGE SCALE GENOMIC DNA]</scope>
    <source>
        <strain evidence="2 3">L2-14</strain>
    </source>
</reference>
<reference evidence="2 3" key="1">
    <citation type="submission" date="2010-03" db="EMBL/GenBank/DDBJ databases">
        <title>The genome sequence of Ruminococcus torques L2-14.</title>
        <authorList>
            <consortium name="metaHIT consortium -- http://www.metahit.eu/"/>
            <person name="Pajon A."/>
            <person name="Turner K."/>
            <person name="Parkhill J."/>
            <person name="Duncan S."/>
            <person name="Flint H."/>
        </authorList>
    </citation>
    <scope>NUCLEOTIDE SEQUENCE [LARGE SCALE GENOMIC DNA]</scope>
    <source>
        <strain evidence="2 3">L2-14</strain>
    </source>
</reference>